<evidence type="ECO:0000313" key="2">
    <source>
        <dbReference type="EMBL" id="CNV43744.1"/>
    </source>
</evidence>
<accession>A0A655F2A5</accession>
<sequence>MFENQYKMIASGRNGPPTTTPSGNTYSASLFIIAVCGFAAASALCRAIDARLLKYVAMPAKIITGTPTAINAGRLKSTNASNPDRCVMYAPIGAPNKLASRKWPTSTGLKT</sequence>
<name>A0A655F2A5_MYCTX</name>
<dbReference type="AlphaFoldDB" id="A0A655F2A5"/>
<gene>
    <name evidence="2" type="ORF">ERS007661_02379</name>
</gene>
<keyword evidence="1" id="KW-0812">Transmembrane</keyword>
<dbReference type="Proteomes" id="UP000039217">
    <property type="component" value="Unassembled WGS sequence"/>
</dbReference>
<evidence type="ECO:0000256" key="1">
    <source>
        <dbReference type="SAM" id="Phobius"/>
    </source>
</evidence>
<feature type="transmembrane region" description="Helical" evidence="1">
    <location>
        <begin position="26"/>
        <end position="48"/>
    </location>
</feature>
<organism evidence="2 3">
    <name type="scientific">Mycobacterium tuberculosis</name>
    <dbReference type="NCBI Taxonomy" id="1773"/>
    <lineage>
        <taxon>Bacteria</taxon>
        <taxon>Bacillati</taxon>
        <taxon>Actinomycetota</taxon>
        <taxon>Actinomycetes</taxon>
        <taxon>Mycobacteriales</taxon>
        <taxon>Mycobacteriaceae</taxon>
        <taxon>Mycobacterium</taxon>
        <taxon>Mycobacterium tuberculosis complex</taxon>
    </lineage>
</organism>
<evidence type="ECO:0000313" key="3">
    <source>
        <dbReference type="Proteomes" id="UP000039217"/>
    </source>
</evidence>
<keyword evidence="1" id="KW-1133">Transmembrane helix</keyword>
<protein>
    <submittedName>
        <fullName evidence="2">Uncharacterized protein</fullName>
    </submittedName>
</protein>
<reference evidence="2 3" key="1">
    <citation type="submission" date="2015-03" db="EMBL/GenBank/DDBJ databases">
        <authorList>
            <consortium name="Pathogen Informatics"/>
        </authorList>
    </citation>
    <scope>NUCLEOTIDE SEQUENCE [LARGE SCALE GENOMIC DNA]</scope>
    <source>
        <strain evidence="2 3">D00501624</strain>
    </source>
</reference>
<dbReference type="EMBL" id="CQQC01000824">
    <property type="protein sequence ID" value="CNV43744.1"/>
    <property type="molecule type" value="Genomic_DNA"/>
</dbReference>
<keyword evidence="1" id="KW-0472">Membrane</keyword>
<proteinExistence type="predicted"/>